<name>A0ABW8RE07_9BACI</name>
<evidence type="ECO:0000313" key="2">
    <source>
        <dbReference type="Proteomes" id="UP001623041"/>
    </source>
</evidence>
<proteinExistence type="predicted"/>
<dbReference type="RefSeq" id="WP_406580332.1">
    <property type="nucleotide sequence ID" value="NZ_JBJHQH010000005.1"/>
</dbReference>
<gene>
    <name evidence="1" type="ORF">ACJEBI_09470</name>
</gene>
<evidence type="ECO:0000313" key="1">
    <source>
        <dbReference type="EMBL" id="MFK9091713.1"/>
    </source>
</evidence>
<protein>
    <submittedName>
        <fullName evidence="1">Uncharacterized protein</fullName>
    </submittedName>
</protein>
<reference evidence="1 2" key="1">
    <citation type="submission" date="2024-11" db="EMBL/GenBank/DDBJ databases">
        <authorList>
            <person name="Lucas J.A."/>
        </authorList>
    </citation>
    <scope>NUCLEOTIDE SEQUENCE [LARGE SCALE GENOMIC DNA]</scope>
    <source>
        <strain evidence="1 2">Z 5.4</strain>
    </source>
</reference>
<dbReference type="Proteomes" id="UP001623041">
    <property type="component" value="Unassembled WGS sequence"/>
</dbReference>
<comment type="caution">
    <text evidence="1">The sequence shown here is derived from an EMBL/GenBank/DDBJ whole genome shotgun (WGS) entry which is preliminary data.</text>
</comment>
<sequence length="146" mass="16679">MLLINHIQKCYRGNLTLLEGAEEQYTRNGDLGEKEKSLMAIYPFGDEVSDSSGENDFAVLDDVNTLKNLMAFAEITRYKETLLAEMTQEERNKVIELIINNLNRFEVKPIGYEIKQDSIVIAWYLNSVINTSVFSCQVPGLVDNFF</sequence>
<keyword evidence="2" id="KW-1185">Reference proteome</keyword>
<organism evidence="1 2">
    <name type="scientific">Bacillus salipaludis</name>
    <dbReference type="NCBI Taxonomy" id="2547811"/>
    <lineage>
        <taxon>Bacteria</taxon>
        <taxon>Bacillati</taxon>
        <taxon>Bacillota</taxon>
        <taxon>Bacilli</taxon>
        <taxon>Bacillales</taxon>
        <taxon>Bacillaceae</taxon>
        <taxon>Bacillus</taxon>
    </lineage>
</organism>
<dbReference type="EMBL" id="JBJHQH010000005">
    <property type="protein sequence ID" value="MFK9091713.1"/>
    <property type="molecule type" value="Genomic_DNA"/>
</dbReference>
<accession>A0ABW8RE07</accession>